<dbReference type="InterPro" id="IPR027368">
    <property type="entry name" value="MnmE_dom2"/>
</dbReference>
<feature type="binding site" evidence="10">
    <location>
        <position position="91"/>
    </location>
    <ligand>
        <name>(6S)-5-formyl-5,6,7,8-tetrahydrofolate</name>
        <dbReference type="ChEBI" id="CHEBI:57457"/>
    </ligand>
</feature>
<dbReference type="InterPro" id="IPR006073">
    <property type="entry name" value="GTP-bd"/>
</dbReference>
<feature type="binding site" evidence="10">
    <location>
        <position position="27"/>
    </location>
    <ligand>
        <name>(6S)-5-formyl-5,6,7,8-tetrahydrofolate</name>
        <dbReference type="ChEBI" id="CHEBI:57457"/>
    </ligand>
</feature>
<comment type="function">
    <text evidence="10">Exhibits a very high intrinsic GTPase hydrolysis rate. Involved in the addition of a carboxymethylaminomethyl (cmnm) group at the wobble position (U34) of certain tRNAs, forming tRNA-cmnm(5)s(2)U34.</text>
</comment>
<dbReference type="GO" id="GO:0030488">
    <property type="term" value="P:tRNA methylation"/>
    <property type="evidence" value="ECO:0007669"/>
    <property type="project" value="TreeGrafter"/>
</dbReference>
<dbReference type="EMBL" id="SHMQ01000001">
    <property type="protein sequence ID" value="RZV40493.1"/>
    <property type="molecule type" value="Genomic_DNA"/>
</dbReference>
<dbReference type="GO" id="GO:0003924">
    <property type="term" value="F:GTPase activity"/>
    <property type="evidence" value="ECO:0007669"/>
    <property type="project" value="UniProtKB-UniRule"/>
</dbReference>
<keyword evidence="2 10" id="KW-0963">Cytoplasm</keyword>
<keyword evidence="5 10" id="KW-0547">Nucleotide-binding</keyword>
<feature type="binding site" evidence="10">
    <location>
        <position position="260"/>
    </location>
    <ligand>
        <name>Mg(2+)</name>
        <dbReference type="ChEBI" id="CHEBI:18420"/>
    </ligand>
</feature>
<feature type="binding site" evidence="10">
    <location>
        <position position="239"/>
    </location>
    <ligand>
        <name>Mg(2+)</name>
        <dbReference type="ChEBI" id="CHEBI:18420"/>
    </ligand>
</feature>
<feature type="binding site" evidence="10">
    <location>
        <begin position="254"/>
        <end position="260"/>
    </location>
    <ligand>
        <name>GTP</name>
        <dbReference type="ChEBI" id="CHEBI:37565"/>
    </ligand>
</feature>
<dbReference type="InterPro" id="IPR027417">
    <property type="entry name" value="P-loop_NTPase"/>
</dbReference>
<sequence length="467" mass="52666">MSFLKNEIDTICAISSPSGEGAISIIRASGADCLHILKKIFRPYRKDLSDIKSRFLYIGRIFDFQTESFVDEAACVFIKGPNSYTGEDMFEIYPHGGVFNTKYILEIILKSGARLAYNGEFTKRAYLNNKISLVKAEAILEIIKANSLKTLVIANNELSGLLEKKIEKIKEDYLYMLASVEALIDFPEEEFENINADFLKKAEESAELILELIESYENYELNKRGFSIVIAGQPNVGKSSILNKLLDKNRAIVSDIPGTTRDYIEENLFLSNKPVKIIDTAGLRETENEIEYEGIKVSYSQIKNADAVLYVFDVNDLTENEILKEILEEKENVVPVVNKLDTLVVKNLKTVENKIIKEFKFTNNPVFISAKTGEGFESMKTALYDIIIKSESGVKDDVGITTIRQKNLLLKSLNFLERAKEKFKEGSPLELVSIDLRDGIKSLDEIIGSVTNEDVLDVLFKEFCIGK</sequence>
<evidence type="ECO:0000256" key="6">
    <source>
        <dbReference type="ARBA" id="ARBA00022801"/>
    </source>
</evidence>
<dbReference type="SUPFAM" id="SSF52540">
    <property type="entry name" value="P-loop containing nucleoside triphosphate hydrolases"/>
    <property type="match status" value="1"/>
</dbReference>
<evidence type="ECO:0000256" key="4">
    <source>
        <dbReference type="ARBA" id="ARBA00022723"/>
    </source>
</evidence>
<dbReference type="GO" id="GO:0046872">
    <property type="term" value="F:metal ion binding"/>
    <property type="evidence" value="ECO:0007669"/>
    <property type="project" value="UniProtKB-KW"/>
</dbReference>
<feature type="binding site" evidence="10">
    <location>
        <position position="259"/>
    </location>
    <ligand>
        <name>K(+)</name>
        <dbReference type="ChEBI" id="CHEBI:29103"/>
    </ligand>
</feature>
<feature type="binding site" evidence="10">
    <location>
        <position position="235"/>
    </location>
    <ligand>
        <name>K(+)</name>
        <dbReference type="ChEBI" id="CHEBI:29103"/>
    </ligand>
</feature>
<dbReference type="GO" id="GO:0005829">
    <property type="term" value="C:cytosol"/>
    <property type="evidence" value="ECO:0007669"/>
    <property type="project" value="TreeGrafter"/>
</dbReference>
<organism evidence="13 14">
    <name type="scientific">Candidatus Acidulodesulfobacterium acidiphilum</name>
    <dbReference type="NCBI Taxonomy" id="2597224"/>
    <lineage>
        <taxon>Bacteria</taxon>
        <taxon>Deltaproteobacteria</taxon>
        <taxon>Candidatus Acidulodesulfobacterales</taxon>
        <taxon>Candidatus Acidulodesulfobacterium</taxon>
    </lineage>
</organism>
<dbReference type="CDD" id="cd04164">
    <property type="entry name" value="trmE"/>
    <property type="match status" value="1"/>
</dbReference>
<dbReference type="NCBIfam" id="TIGR00450">
    <property type="entry name" value="mnmE_trmE_thdF"/>
    <property type="match status" value="1"/>
</dbReference>
<keyword evidence="8 10" id="KW-0630">Potassium</keyword>
<dbReference type="Gene3D" id="1.20.120.430">
    <property type="entry name" value="tRNA modification GTPase MnmE domain 2"/>
    <property type="match status" value="1"/>
</dbReference>
<dbReference type="PROSITE" id="PS51709">
    <property type="entry name" value="G_TRME"/>
    <property type="match status" value="1"/>
</dbReference>
<reference evidence="13 14" key="1">
    <citation type="submission" date="2019-01" db="EMBL/GenBank/DDBJ databases">
        <title>Insights into ecological role of a new deltaproteobacterial order Candidatus Sinidesulfobacterales (Sva0485) by metagenomics and metatranscriptomics.</title>
        <authorList>
            <person name="Tan S."/>
            <person name="Liu J."/>
            <person name="Fang Y."/>
            <person name="Hedlund B."/>
            <person name="Lian Z.-H."/>
            <person name="Huang L.-Y."/>
            <person name="Li J.-T."/>
            <person name="Huang L.-N."/>
            <person name="Li W.-J."/>
            <person name="Jiang H.-C."/>
            <person name="Dong H.-L."/>
            <person name="Shu W.-S."/>
        </authorList>
    </citation>
    <scope>NUCLEOTIDE SEQUENCE [LARGE SCALE GENOMIC DNA]</scope>
    <source>
        <strain evidence="13">AP4</strain>
    </source>
</reference>
<dbReference type="InterPro" id="IPR004520">
    <property type="entry name" value="GTPase_MnmE"/>
</dbReference>
<feature type="domain" description="TrmE-type G" evidence="12">
    <location>
        <begin position="225"/>
        <end position="388"/>
    </location>
</feature>
<evidence type="ECO:0000313" key="14">
    <source>
        <dbReference type="Proteomes" id="UP000322454"/>
    </source>
</evidence>
<dbReference type="CDD" id="cd14858">
    <property type="entry name" value="TrmE_N"/>
    <property type="match status" value="1"/>
</dbReference>
<protein>
    <recommendedName>
        <fullName evidence="10">tRNA modification GTPase MnmE</fullName>
        <ecNumber evidence="10">3.6.-.-</ecNumber>
    </recommendedName>
</protein>
<evidence type="ECO:0000256" key="5">
    <source>
        <dbReference type="ARBA" id="ARBA00022741"/>
    </source>
</evidence>
<comment type="cofactor">
    <cofactor evidence="10">
        <name>K(+)</name>
        <dbReference type="ChEBI" id="CHEBI:29103"/>
    </cofactor>
    <text evidence="10">Binds 1 potassium ion per subunit.</text>
</comment>
<comment type="subunit">
    <text evidence="10">Homodimer. Heterotetramer of two MnmE and two MnmG subunits.</text>
</comment>
<evidence type="ECO:0000313" key="13">
    <source>
        <dbReference type="EMBL" id="RZV40493.1"/>
    </source>
</evidence>
<keyword evidence="3 10" id="KW-0819">tRNA processing</keyword>
<dbReference type="InterPro" id="IPR031168">
    <property type="entry name" value="G_TrmE"/>
</dbReference>
<dbReference type="FunFam" id="3.40.50.300:FF:001376">
    <property type="entry name" value="tRNA modification GTPase MnmE"/>
    <property type="match status" value="1"/>
</dbReference>
<dbReference type="Gene3D" id="3.40.50.300">
    <property type="entry name" value="P-loop containing nucleotide triphosphate hydrolases"/>
    <property type="match status" value="1"/>
</dbReference>
<dbReference type="Pfam" id="PF01926">
    <property type="entry name" value="MMR_HSR1"/>
    <property type="match status" value="1"/>
</dbReference>
<dbReference type="InterPro" id="IPR025867">
    <property type="entry name" value="MnmE_helical"/>
</dbReference>
<feature type="binding site" evidence="10">
    <location>
        <position position="254"/>
    </location>
    <ligand>
        <name>K(+)</name>
        <dbReference type="ChEBI" id="CHEBI:29103"/>
    </ligand>
</feature>
<proteinExistence type="inferred from homology"/>
<dbReference type="PANTHER" id="PTHR42714:SF2">
    <property type="entry name" value="TRNA MODIFICATION GTPASE GTPBP3, MITOCHONDRIAL"/>
    <property type="match status" value="1"/>
</dbReference>
<feature type="binding site" evidence="10">
    <location>
        <begin position="235"/>
        <end position="240"/>
    </location>
    <ligand>
        <name>GTP</name>
        <dbReference type="ChEBI" id="CHEBI:37565"/>
    </ligand>
</feature>
<keyword evidence="9 10" id="KW-0342">GTP-binding</keyword>
<evidence type="ECO:0000256" key="8">
    <source>
        <dbReference type="ARBA" id="ARBA00022958"/>
    </source>
</evidence>
<dbReference type="InterPro" id="IPR027266">
    <property type="entry name" value="TrmE/GcvT-like"/>
</dbReference>
<feature type="binding site" evidence="10">
    <location>
        <position position="256"/>
    </location>
    <ligand>
        <name>K(+)</name>
        <dbReference type="ChEBI" id="CHEBI:29103"/>
    </ligand>
</feature>
<dbReference type="Gene3D" id="3.30.1360.120">
    <property type="entry name" value="Probable tRNA modification gtpase trme, domain 1"/>
    <property type="match status" value="1"/>
</dbReference>
<name>A0A520XH17_9DELT</name>
<feature type="binding site" evidence="10">
    <location>
        <position position="467"/>
    </location>
    <ligand>
        <name>(6S)-5-formyl-5,6,7,8-tetrahydrofolate</name>
        <dbReference type="ChEBI" id="CHEBI:57457"/>
    </ligand>
</feature>
<evidence type="ECO:0000256" key="10">
    <source>
        <dbReference type="HAMAP-Rule" id="MF_00379"/>
    </source>
</evidence>
<feature type="binding site" evidence="10">
    <location>
        <begin position="279"/>
        <end position="282"/>
    </location>
    <ligand>
        <name>GTP</name>
        <dbReference type="ChEBI" id="CHEBI:37565"/>
    </ligand>
</feature>
<comment type="caution">
    <text evidence="13">The sequence shown here is derived from an EMBL/GenBank/DDBJ whole genome shotgun (WGS) entry which is preliminary data.</text>
</comment>
<comment type="caution">
    <text evidence="10">Lacks conserved residue(s) required for the propagation of feature annotation.</text>
</comment>
<keyword evidence="6 10" id="KW-0378">Hydrolase</keyword>
<dbReference type="GO" id="GO:0005525">
    <property type="term" value="F:GTP binding"/>
    <property type="evidence" value="ECO:0007669"/>
    <property type="project" value="UniProtKB-UniRule"/>
</dbReference>
<feature type="binding site" evidence="10">
    <location>
        <position position="130"/>
    </location>
    <ligand>
        <name>(6S)-5-formyl-5,6,7,8-tetrahydrofolate</name>
        <dbReference type="ChEBI" id="CHEBI:57457"/>
    </ligand>
</feature>
<evidence type="ECO:0000259" key="12">
    <source>
        <dbReference type="PROSITE" id="PS51709"/>
    </source>
</evidence>
<evidence type="ECO:0000256" key="11">
    <source>
        <dbReference type="RuleBase" id="RU003313"/>
    </source>
</evidence>
<keyword evidence="4 10" id="KW-0479">Metal-binding</keyword>
<dbReference type="NCBIfam" id="TIGR00231">
    <property type="entry name" value="small_GTP"/>
    <property type="match status" value="1"/>
</dbReference>
<comment type="subcellular location">
    <subcellularLocation>
        <location evidence="10">Cytoplasm</location>
    </subcellularLocation>
</comment>
<dbReference type="Pfam" id="PF10396">
    <property type="entry name" value="TrmE_N"/>
    <property type="match status" value="1"/>
</dbReference>
<accession>A0A520XH17</accession>
<evidence type="ECO:0000256" key="3">
    <source>
        <dbReference type="ARBA" id="ARBA00022694"/>
    </source>
</evidence>
<dbReference type="InterPro" id="IPR005225">
    <property type="entry name" value="Small_GTP-bd"/>
</dbReference>
<dbReference type="EC" id="3.6.-.-" evidence="10"/>
<dbReference type="InterPro" id="IPR018948">
    <property type="entry name" value="GTP-bd_TrmE_N"/>
</dbReference>
<dbReference type="PANTHER" id="PTHR42714">
    <property type="entry name" value="TRNA MODIFICATION GTPASE GTPBP3"/>
    <property type="match status" value="1"/>
</dbReference>
<evidence type="ECO:0000256" key="9">
    <source>
        <dbReference type="ARBA" id="ARBA00023134"/>
    </source>
</evidence>
<dbReference type="Pfam" id="PF12631">
    <property type="entry name" value="MnmE_helical"/>
    <property type="match status" value="1"/>
</dbReference>
<dbReference type="HAMAP" id="MF_00379">
    <property type="entry name" value="GTPase_MnmE"/>
    <property type="match status" value="1"/>
</dbReference>
<keyword evidence="7 10" id="KW-0460">Magnesium</keyword>
<evidence type="ECO:0000256" key="7">
    <source>
        <dbReference type="ARBA" id="ARBA00022842"/>
    </source>
</evidence>
<dbReference type="Proteomes" id="UP000322454">
    <property type="component" value="Unassembled WGS sequence"/>
</dbReference>
<comment type="similarity">
    <text evidence="1 10 11">Belongs to the TRAFAC class TrmE-Era-EngA-EngB-Septin-like GTPase superfamily. TrmE GTPase family.</text>
</comment>
<evidence type="ECO:0000256" key="2">
    <source>
        <dbReference type="ARBA" id="ARBA00022490"/>
    </source>
</evidence>
<dbReference type="SUPFAM" id="SSF103025">
    <property type="entry name" value="Folate-binding domain"/>
    <property type="match status" value="1"/>
</dbReference>
<evidence type="ECO:0000256" key="1">
    <source>
        <dbReference type="ARBA" id="ARBA00011043"/>
    </source>
</evidence>
<dbReference type="GO" id="GO:0002098">
    <property type="term" value="P:tRNA wobble uridine modification"/>
    <property type="evidence" value="ECO:0007669"/>
    <property type="project" value="TreeGrafter"/>
</dbReference>
<gene>
    <name evidence="10 13" type="primary">mnmE</name>
    <name evidence="10" type="synonym">trmE</name>
    <name evidence="13" type="ORF">EVJ48_00800</name>
</gene>
<dbReference type="AlphaFoldDB" id="A0A520XH17"/>